<comment type="caution">
    <text evidence="1">The sequence shown here is derived from an EMBL/GenBank/DDBJ whole genome shotgun (WGS) entry which is preliminary data.</text>
</comment>
<dbReference type="Proteomes" id="UP000273119">
    <property type="component" value="Unassembled WGS sequence"/>
</dbReference>
<name>A0A496PIK9_9MICC</name>
<accession>A0A496PIK9</accession>
<evidence type="ECO:0000313" key="2">
    <source>
        <dbReference type="Proteomes" id="UP000273119"/>
    </source>
</evidence>
<dbReference type="AlphaFoldDB" id="A0A496PIK9"/>
<protein>
    <submittedName>
        <fullName evidence="1">DUF4442 domain-containing protein</fullName>
    </submittedName>
</protein>
<dbReference type="InterPro" id="IPR027961">
    <property type="entry name" value="DUF4442"/>
</dbReference>
<sequence>MNAPTRRRAGLRLPAPVSKAASTVRHASSGAWSEVLGSPRTLKWGMNIWPPFLGAGVVVEHIDPEWRSVRVRLRRSPLNANYVGTQFGGSLFSMADPWFMLLVLRGLGPGYVVWDQAGEIEFVSPGRRAIHATFSVSQEQLEQLRAQAEGGEKVLRWFETELTAPDGTVVARYRKRIYVRRKRASQG</sequence>
<dbReference type="Pfam" id="PF14539">
    <property type="entry name" value="DUF4442"/>
    <property type="match status" value="1"/>
</dbReference>
<reference evidence="1 2" key="1">
    <citation type="submission" date="2018-07" db="EMBL/GenBank/DDBJ databases">
        <title>Arthrobacter sp. nov., isolated from raw cow's milk with high bacterial count.</title>
        <authorList>
            <person name="Hahne J."/>
            <person name="Isele D."/>
            <person name="Lipski A."/>
        </authorList>
    </citation>
    <scope>NUCLEOTIDE SEQUENCE [LARGE SCALE GENOMIC DNA]</scope>
    <source>
        <strain evidence="1 2">JZ R-183</strain>
    </source>
</reference>
<organism evidence="1 2">
    <name type="scientific">Galactobacter caseinivorans</name>
    <dbReference type="NCBI Taxonomy" id="2676123"/>
    <lineage>
        <taxon>Bacteria</taxon>
        <taxon>Bacillati</taxon>
        <taxon>Actinomycetota</taxon>
        <taxon>Actinomycetes</taxon>
        <taxon>Micrococcales</taxon>
        <taxon>Micrococcaceae</taxon>
        <taxon>Galactobacter</taxon>
    </lineage>
</organism>
<dbReference type="Gene3D" id="3.10.129.10">
    <property type="entry name" value="Hotdog Thioesterase"/>
    <property type="match status" value="1"/>
</dbReference>
<gene>
    <name evidence="1" type="ORF">DWQ67_07490</name>
</gene>
<dbReference type="RefSeq" id="WP_121484987.1">
    <property type="nucleotide sequence ID" value="NZ_QQXL01000004.1"/>
</dbReference>
<dbReference type="EMBL" id="QQXL01000004">
    <property type="protein sequence ID" value="RKW70334.1"/>
    <property type="molecule type" value="Genomic_DNA"/>
</dbReference>
<dbReference type="InterPro" id="IPR029069">
    <property type="entry name" value="HotDog_dom_sf"/>
</dbReference>
<dbReference type="SUPFAM" id="SSF54637">
    <property type="entry name" value="Thioesterase/thiol ester dehydrase-isomerase"/>
    <property type="match status" value="1"/>
</dbReference>
<proteinExistence type="predicted"/>
<keyword evidence="2" id="KW-1185">Reference proteome</keyword>
<evidence type="ECO:0000313" key="1">
    <source>
        <dbReference type="EMBL" id="RKW70334.1"/>
    </source>
</evidence>